<evidence type="ECO:0000313" key="3">
    <source>
        <dbReference type="Proteomes" id="UP000252357"/>
    </source>
</evidence>
<name>A0A368L413_9BURK</name>
<dbReference type="EMBL" id="QPGB01000002">
    <property type="protein sequence ID" value="RCS58162.1"/>
    <property type="molecule type" value="Genomic_DNA"/>
</dbReference>
<keyword evidence="1" id="KW-0812">Transmembrane</keyword>
<dbReference type="AlphaFoldDB" id="A0A368L413"/>
<gene>
    <name evidence="2" type="ORF">DU000_04830</name>
</gene>
<accession>A0A368L413</accession>
<keyword evidence="3" id="KW-1185">Reference proteome</keyword>
<protein>
    <submittedName>
        <fullName evidence="2">YeeE/YedE family protein</fullName>
    </submittedName>
</protein>
<feature type="transmembrane region" description="Helical" evidence="1">
    <location>
        <begin position="12"/>
        <end position="30"/>
    </location>
</feature>
<keyword evidence="1" id="KW-0472">Membrane</keyword>
<evidence type="ECO:0000256" key="1">
    <source>
        <dbReference type="SAM" id="Phobius"/>
    </source>
</evidence>
<dbReference type="OrthoDB" id="9790409at2"/>
<feature type="transmembrane region" description="Helical" evidence="1">
    <location>
        <begin position="50"/>
        <end position="68"/>
    </location>
</feature>
<evidence type="ECO:0000313" key="2">
    <source>
        <dbReference type="EMBL" id="RCS58162.1"/>
    </source>
</evidence>
<dbReference type="InterPro" id="IPR046513">
    <property type="entry name" value="DUF6691"/>
</dbReference>
<feature type="transmembrane region" description="Helical" evidence="1">
    <location>
        <begin position="126"/>
        <end position="144"/>
    </location>
</feature>
<dbReference type="RefSeq" id="WP_114402247.1">
    <property type="nucleotide sequence ID" value="NZ_QPGB01000002.1"/>
</dbReference>
<keyword evidence="1" id="KW-1133">Transmembrane helix</keyword>
<reference evidence="2 3" key="1">
    <citation type="journal article" date="2018" name="Int. J. Syst. Evol. Microbiol.">
        <title>Parvibium lacunae gen. nov., sp. nov., a new member of the family Alcaligenaceae isolated from a freshwater pond.</title>
        <authorList>
            <person name="Chen W.M."/>
            <person name="Xie P.B."/>
            <person name="Hsu M.Y."/>
            <person name="Sheu S.Y."/>
        </authorList>
    </citation>
    <scope>NUCLEOTIDE SEQUENCE [LARGE SCALE GENOMIC DNA]</scope>
    <source>
        <strain evidence="2 3">KMB9</strain>
    </source>
</reference>
<sequence>MKIQNRTFSTTIFGGLSGFLFGIGLLIAGMTSPQKVLGFLDLFGHWDPSLALVMLGAIMTAAPTYHWLQKKSHTPTGEDLHLPTQRQIDHRLIGGSLLFGIGWGLLGLCPGPALVVLGNQFLEPTLWLFIVSMLLGMWIFEIYFTR</sequence>
<proteinExistence type="predicted"/>
<comment type="caution">
    <text evidence="2">The sequence shown here is derived from an EMBL/GenBank/DDBJ whole genome shotgun (WGS) entry which is preliminary data.</text>
</comment>
<feature type="transmembrane region" description="Helical" evidence="1">
    <location>
        <begin position="88"/>
        <end position="106"/>
    </location>
</feature>
<organism evidence="2 3">
    <name type="scientific">Parvibium lacunae</name>
    <dbReference type="NCBI Taxonomy" id="1888893"/>
    <lineage>
        <taxon>Bacteria</taxon>
        <taxon>Pseudomonadati</taxon>
        <taxon>Pseudomonadota</taxon>
        <taxon>Betaproteobacteria</taxon>
        <taxon>Burkholderiales</taxon>
        <taxon>Alcaligenaceae</taxon>
        <taxon>Parvibium</taxon>
    </lineage>
</organism>
<dbReference type="Proteomes" id="UP000252357">
    <property type="component" value="Unassembled WGS sequence"/>
</dbReference>
<dbReference type="Pfam" id="PF20398">
    <property type="entry name" value="DUF6691"/>
    <property type="match status" value="1"/>
</dbReference>